<evidence type="ECO:0000313" key="9">
    <source>
        <dbReference type="EMBL" id="CDW91487.1"/>
    </source>
</evidence>
<dbReference type="Pfam" id="PF07748">
    <property type="entry name" value="Glyco_hydro_38C"/>
    <property type="match status" value="1"/>
</dbReference>
<dbReference type="InParanoid" id="A0A078BEC1"/>
<keyword evidence="7" id="KW-0326">Glycosidase</keyword>
<dbReference type="GO" id="GO:0046872">
    <property type="term" value="F:metal ion binding"/>
    <property type="evidence" value="ECO:0007669"/>
    <property type="project" value="UniProtKB-KW"/>
</dbReference>
<dbReference type="InterPro" id="IPR027291">
    <property type="entry name" value="Glyco_hydro_38_N_sf"/>
</dbReference>
<dbReference type="Gene3D" id="2.70.98.30">
    <property type="entry name" value="Golgi alpha-mannosidase II, domain 4"/>
    <property type="match status" value="1"/>
</dbReference>
<evidence type="ECO:0000256" key="7">
    <source>
        <dbReference type="ARBA" id="ARBA00023295"/>
    </source>
</evidence>
<dbReference type="Pfam" id="PF09261">
    <property type="entry name" value="Alpha-mann_mid"/>
    <property type="match status" value="1"/>
</dbReference>
<dbReference type="GO" id="GO:0006013">
    <property type="term" value="P:mannose metabolic process"/>
    <property type="evidence" value="ECO:0007669"/>
    <property type="project" value="InterPro"/>
</dbReference>
<dbReference type="OMA" id="NGRELIW"/>
<dbReference type="GO" id="GO:0004559">
    <property type="term" value="F:alpha-mannosidase activity"/>
    <property type="evidence" value="ECO:0007669"/>
    <property type="project" value="InterPro"/>
</dbReference>
<dbReference type="InterPro" id="IPR011330">
    <property type="entry name" value="Glyco_hydro/deAcase_b/a-brl"/>
</dbReference>
<feature type="domain" description="Glycoside hydrolase family 38 central" evidence="8">
    <location>
        <begin position="75"/>
        <end position="161"/>
    </location>
</feature>
<dbReference type="InterPro" id="IPR011013">
    <property type="entry name" value="Gal_mutarotase_sf_dom"/>
</dbReference>
<dbReference type="InterPro" id="IPR015341">
    <property type="entry name" value="Glyco_hydro_38_cen"/>
</dbReference>
<name>A0A078BEC1_STYLE</name>
<evidence type="ECO:0000313" key="10">
    <source>
        <dbReference type="Proteomes" id="UP000039865"/>
    </source>
</evidence>
<keyword evidence="5" id="KW-0862">Zinc</keyword>
<gene>
    <name evidence="9" type="primary">Contig18407.g19550</name>
    <name evidence="9" type="ORF">STYLEM_20642</name>
</gene>
<dbReference type="InterPro" id="IPR011682">
    <property type="entry name" value="Glyco_hydro_38_C"/>
</dbReference>
<dbReference type="OrthoDB" id="441398at2759"/>
<dbReference type="Proteomes" id="UP000039865">
    <property type="component" value="Unassembled WGS sequence"/>
</dbReference>
<keyword evidence="4 9" id="KW-0378">Hydrolase</keyword>
<comment type="similarity">
    <text evidence="2">Belongs to the glycosyl hydrolase 38 family.</text>
</comment>
<sequence>MGTDFTHQNANLTYWYIEKIIRILKSTYIGSDLKFYYSTVQEYYNAVQQRKKEMNFEWPIYKDDFLPYNGNFPQHYWTGFFSSRPGFKKLIKDYSSIAHSSLNMYTSDILTSNYSLNLKSNYPSIAFEVKDMLRNLAIMVHHDTITGTSPNFVIQSHAKRLDTSLITNSKTLNLKFLDKIKVDGISSEDLYQCINKLYKNKICPLEIGQSSQMLFVVYNPSVKVANYTQLQFPTNKLQAQAWDKYQNQFIDIAYEIICAGSPLTGLNQYSQMFFIMKQLMLQVKVSELCNSSLSISNNMMTIKIITCTMNSSIIFGVKFKNESQERRFEFDFRFYTPYNGYQLKPSGIYVFKTSDKDSSPYVHSISSIQVFRGKKMQQFVIRYQNEMQPPSIVKIKLFHNSDEIEFDVFLARLNKNFNSQGQDVTINWKSLDIDQNGTFFTDANSFKVMKREVNQTKFYIYNMWNKQFTVAQEFYPITSGLFISDQENRTHFMVFNDRPQGGSAYQKGRLELMINRFGFTTDDLGVSDPMQDYSIDNLGINVTAKFWVSYANNRLEALEKLQKRHLKNQNPQDTFYGTQVNFQEIQISDINNKIKYAAFEKFTNQYLIKHIQLLPMNQFEDMFLQVTRFQDNQPIDIKQLYDQLCSYILLDNCKMIQKLQRVHLDGLDKSDQQKNQTFKHKDDIYVVENYRIIIQ</sequence>
<evidence type="ECO:0000256" key="1">
    <source>
        <dbReference type="ARBA" id="ARBA00001947"/>
    </source>
</evidence>
<dbReference type="EMBL" id="CCKQ01019474">
    <property type="protein sequence ID" value="CDW91487.1"/>
    <property type="molecule type" value="Genomic_DNA"/>
</dbReference>
<dbReference type="GO" id="GO:0030246">
    <property type="term" value="F:carbohydrate binding"/>
    <property type="evidence" value="ECO:0007669"/>
    <property type="project" value="InterPro"/>
</dbReference>
<dbReference type="SUPFAM" id="SSF74650">
    <property type="entry name" value="Galactose mutarotase-like"/>
    <property type="match status" value="1"/>
</dbReference>
<dbReference type="PANTHER" id="PTHR11607">
    <property type="entry name" value="ALPHA-MANNOSIDASE"/>
    <property type="match status" value="1"/>
</dbReference>
<evidence type="ECO:0000259" key="8">
    <source>
        <dbReference type="SMART" id="SM00872"/>
    </source>
</evidence>
<protein>
    <submittedName>
        <fullName evidence="9">Glycosyl hydrolases family 38 protein</fullName>
    </submittedName>
</protein>
<dbReference type="Gene3D" id="3.20.110.10">
    <property type="entry name" value="Glycoside hydrolase 38, N terminal domain"/>
    <property type="match status" value="1"/>
</dbReference>
<reference evidence="9 10" key="1">
    <citation type="submission" date="2014-06" db="EMBL/GenBank/DDBJ databases">
        <authorList>
            <person name="Swart Estienne"/>
        </authorList>
    </citation>
    <scope>NUCLEOTIDE SEQUENCE [LARGE SCALE GENOMIC DNA]</scope>
    <source>
        <strain evidence="9 10">130c</strain>
    </source>
</reference>
<dbReference type="AlphaFoldDB" id="A0A078BEC1"/>
<dbReference type="SUPFAM" id="SSF88713">
    <property type="entry name" value="Glycoside hydrolase/deacetylase"/>
    <property type="match status" value="1"/>
</dbReference>
<dbReference type="PANTHER" id="PTHR11607:SF3">
    <property type="entry name" value="LYSOSOMAL ALPHA-MANNOSIDASE"/>
    <property type="match status" value="1"/>
</dbReference>
<evidence type="ECO:0000256" key="6">
    <source>
        <dbReference type="ARBA" id="ARBA00023157"/>
    </source>
</evidence>
<keyword evidence="3" id="KW-0479">Metal-binding</keyword>
<evidence type="ECO:0000256" key="3">
    <source>
        <dbReference type="ARBA" id="ARBA00022723"/>
    </source>
</evidence>
<keyword evidence="6" id="KW-1015">Disulfide bond</keyword>
<comment type="cofactor">
    <cofactor evidence="1">
        <name>Zn(2+)</name>
        <dbReference type="ChEBI" id="CHEBI:29105"/>
    </cofactor>
</comment>
<dbReference type="InterPro" id="IPR028995">
    <property type="entry name" value="Glyco_hydro_57/38_cen_sf"/>
</dbReference>
<dbReference type="SUPFAM" id="SSF88688">
    <property type="entry name" value="Families 57/38 glycoside transferase middle domain"/>
    <property type="match status" value="1"/>
</dbReference>
<keyword evidence="10" id="KW-1185">Reference proteome</keyword>
<evidence type="ECO:0000256" key="2">
    <source>
        <dbReference type="ARBA" id="ARBA00009792"/>
    </source>
</evidence>
<evidence type="ECO:0000256" key="4">
    <source>
        <dbReference type="ARBA" id="ARBA00022801"/>
    </source>
</evidence>
<dbReference type="Gene3D" id="1.20.1270.50">
    <property type="entry name" value="Glycoside hydrolase family 38, central domain"/>
    <property type="match status" value="1"/>
</dbReference>
<accession>A0A078BEC1</accession>
<dbReference type="SMART" id="SM00872">
    <property type="entry name" value="Alpha-mann_mid"/>
    <property type="match status" value="1"/>
</dbReference>
<dbReference type="InterPro" id="IPR037094">
    <property type="entry name" value="Glyco_hydro_38_cen_sf"/>
</dbReference>
<evidence type="ECO:0000256" key="5">
    <source>
        <dbReference type="ARBA" id="ARBA00022833"/>
    </source>
</evidence>
<organism evidence="9 10">
    <name type="scientific">Stylonychia lemnae</name>
    <name type="common">Ciliate</name>
    <dbReference type="NCBI Taxonomy" id="5949"/>
    <lineage>
        <taxon>Eukaryota</taxon>
        <taxon>Sar</taxon>
        <taxon>Alveolata</taxon>
        <taxon>Ciliophora</taxon>
        <taxon>Intramacronucleata</taxon>
        <taxon>Spirotrichea</taxon>
        <taxon>Stichotrichia</taxon>
        <taxon>Sporadotrichida</taxon>
        <taxon>Oxytrichidae</taxon>
        <taxon>Stylonychinae</taxon>
        <taxon>Stylonychia</taxon>
    </lineage>
</organism>
<proteinExistence type="inferred from homology"/>
<dbReference type="InterPro" id="IPR050843">
    <property type="entry name" value="Glycosyl_Hydrlase_38"/>
</dbReference>